<accession>A0A9D1TFH6</accession>
<organism evidence="3 4">
    <name type="scientific">Candidatus Blautia stercorigallinarum</name>
    <dbReference type="NCBI Taxonomy" id="2838501"/>
    <lineage>
        <taxon>Bacteria</taxon>
        <taxon>Bacillati</taxon>
        <taxon>Bacillota</taxon>
        <taxon>Clostridia</taxon>
        <taxon>Lachnospirales</taxon>
        <taxon>Lachnospiraceae</taxon>
        <taxon>Blautia</taxon>
    </lineage>
</organism>
<protein>
    <submittedName>
        <fullName evidence="3">Urease accessory protein UreF</fullName>
    </submittedName>
</protein>
<comment type="caution">
    <text evidence="3">The sequence shown here is derived from an EMBL/GenBank/DDBJ whole genome shotgun (WGS) entry which is preliminary data.</text>
</comment>
<dbReference type="InterPro" id="IPR002639">
    <property type="entry name" value="UreF"/>
</dbReference>
<sequence length="102" mass="11095">RGKVTSHPCAYGVFCCAAGIPLEDSMAAFLYAQTSAMVTNCVKTIPLSQSEGQKILLSLHQVLEEVLFLVTTAGEEMFCASAPGFDLRAIQHESLYSRLYMS</sequence>
<dbReference type="PANTHER" id="PTHR33620">
    <property type="entry name" value="UREASE ACCESSORY PROTEIN F"/>
    <property type="match status" value="1"/>
</dbReference>
<gene>
    <name evidence="3" type="ORF">H9747_07680</name>
</gene>
<keyword evidence="1" id="KW-0996">Nickel insertion</keyword>
<evidence type="ECO:0000256" key="1">
    <source>
        <dbReference type="ARBA" id="ARBA00022988"/>
    </source>
</evidence>
<proteinExistence type="predicted"/>
<dbReference type="Gene3D" id="1.10.4190.10">
    <property type="entry name" value="Urease accessory protein UreF"/>
    <property type="match status" value="1"/>
</dbReference>
<dbReference type="Pfam" id="PF01730">
    <property type="entry name" value="UreF"/>
    <property type="match status" value="1"/>
</dbReference>
<reference evidence="3" key="1">
    <citation type="journal article" date="2021" name="PeerJ">
        <title>Extensive microbial diversity within the chicken gut microbiome revealed by metagenomics and culture.</title>
        <authorList>
            <person name="Gilroy R."/>
            <person name="Ravi A."/>
            <person name="Getino M."/>
            <person name="Pursley I."/>
            <person name="Horton D.L."/>
            <person name="Alikhan N.F."/>
            <person name="Baker D."/>
            <person name="Gharbi K."/>
            <person name="Hall N."/>
            <person name="Watson M."/>
            <person name="Adriaenssens E.M."/>
            <person name="Foster-Nyarko E."/>
            <person name="Jarju S."/>
            <person name="Secka A."/>
            <person name="Antonio M."/>
            <person name="Oren A."/>
            <person name="Chaudhuri R.R."/>
            <person name="La Ragione R."/>
            <person name="Hildebrand F."/>
            <person name="Pallen M.J."/>
        </authorList>
    </citation>
    <scope>NUCLEOTIDE SEQUENCE</scope>
    <source>
        <strain evidence="3">CHK195-9823</strain>
    </source>
</reference>
<evidence type="ECO:0000313" key="3">
    <source>
        <dbReference type="EMBL" id="HIV38864.1"/>
    </source>
</evidence>
<dbReference type="AlphaFoldDB" id="A0A9D1TFH6"/>
<dbReference type="PANTHER" id="PTHR33620:SF1">
    <property type="entry name" value="UREASE ACCESSORY PROTEIN F"/>
    <property type="match status" value="1"/>
</dbReference>
<dbReference type="InterPro" id="IPR038277">
    <property type="entry name" value="UreF_sf"/>
</dbReference>
<name>A0A9D1TFH6_9FIRM</name>
<feature type="non-terminal residue" evidence="3">
    <location>
        <position position="1"/>
    </location>
</feature>
<dbReference type="Proteomes" id="UP000886814">
    <property type="component" value="Unassembled WGS sequence"/>
</dbReference>
<keyword evidence="2" id="KW-0143">Chaperone</keyword>
<dbReference type="GO" id="GO:0016151">
    <property type="term" value="F:nickel cation binding"/>
    <property type="evidence" value="ECO:0007669"/>
    <property type="project" value="InterPro"/>
</dbReference>
<evidence type="ECO:0000313" key="4">
    <source>
        <dbReference type="Proteomes" id="UP000886814"/>
    </source>
</evidence>
<dbReference type="EMBL" id="DXIQ01000049">
    <property type="protein sequence ID" value="HIV38864.1"/>
    <property type="molecule type" value="Genomic_DNA"/>
</dbReference>
<evidence type="ECO:0000256" key="2">
    <source>
        <dbReference type="ARBA" id="ARBA00023186"/>
    </source>
</evidence>
<reference evidence="3" key="2">
    <citation type="submission" date="2021-04" db="EMBL/GenBank/DDBJ databases">
        <authorList>
            <person name="Gilroy R."/>
        </authorList>
    </citation>
    <scope>NUCLEOTIDE SEQUENCE</scope>
    <source>
        <strain evidence="3">CHK195-9823</strain>
    </source>
</reference>